<organism evidence="2">
    <name type="scientific">marine sediment metagenome</name>
    <dbReference type="NCBI Taxonomy" id="412755"/>
    <lineage>
        <taxon>unclassified sequences</taxon>
        <taxon>metagenomes</taxon>
        <taxon>ecological metagenomes</taxon>
    </lineage>
</organism>
<feature type="compositionally biased region" description="Basic and acidic residues" evidence="1">
    <location>
        <begin position="94"/>
        <end position="107"/>
    </location>
</feature>
<comment type="caution">
    <text evidence="2">The sequence shown here is derived from an EMBL/GenBank/DDBJ whole genome shotgun (WGS) entry which is preliminary data.</text>
</comment>
<name>A0A0F9P0L6_9ZZZZ</name>
<sequence>MPPHSWDIHGLIDTCSNCGESRQWDKTRTNFVVINKGTSTCKAVPTKDFDPTKRKPGRPPATAGRPAGTEAPAPVQEAAGTTAPVQEASAEAPAPKEEAAPALEEKDAAYYLEDGRGPFADVQAAMDELGLDKAKRPQHNRWARLSSELKQKIQRRAKGVPVGQ</sequence>
<feature type="region of interest" description="Disordered" evidence="1">
    <location>
        <begin position="132"/>
        <end position="164"/>
    </location>
</feature>
<reference evidence="2" key="1">
    <citation type="journal article" date="2015" name="Nature">
        <title>Complex archaea that bridge the gap between prokaryotes and eukaryotes.</title>
        <authorList>
            <person name="Spang A."/>
            <person name="Saw J.H."/>
            <person name="Jorgensen S.L."/>
            <person name="Zaremba-Niedzwiedzka K."/>
            <person name="Martijn J."/>
            <person name="Lind A.E."/>
            <person name="van Eijk R."/>
            <person name="Schleper C."/>
            <person name="Guy L."/>
            <person name="Ettema T.J."/>
        </authorList>
    </citation>
    <scope>NUCLEOTIDE SEQUENCE</scope>
</reference>
<feature type="compositionally biased region" description="Low complexity" evidence="1">
    <location>
        <begin position="60"/>
        <end position="74"/>
    </location>
</feature>
<gene>
    <name evidence="2" type="ORF">LCGC14_1272700</name>
</gene>
<dbReference type="AlphaFoldDB" id="A0A0F9P0L6"/>
<evidence type="ECO:0000256" key="1">
    <source>
        <dbReference type="SAM" id="MobiDB-lite"/>
    </source>
</evidence>
<accession>A0A0F9P0L6</accession>
<dbReference type="EMBL" id="LAZR01007157">
    <property type="protein sequence ID" value="KKM87067.1"/>
    <property type="molecule type" value="Genomic_DNA"/>
</dbReference>
<evidence type="ECO:0000313" key="2">
    <source>
        <dbReference type="EMBL" id="KKM87067.1"/>
    </source>
</evidence>
<proteinExistence type="predicted"/>
<feature type="region of interest" description="Disordered" evidence="1">
    <location>
        <begin position="42"/>
        <end position="107"/>
    </location>
</feature>
<protein>
    <submittedName>
        <fullName evidence="2">Uncharacterized protein</fullName>
    </submittedName>
</protein>